<dbReference type="Pfam" id="PF06182">
    <property type="entry name" value="ABC2_membrane_6"/>
    <property type="match status" value="1"/>
</dbReference>
<feature type="transmembrane region" description="Helical" evidence="1">
    <location>
        <begin position="121"/>
        <end position="139"/>
    </location>
</feature>
<evidence type="ECO:0000313" key="3">
    <source>
        <dbReference type="EMBL" id="QAV21298.1"/>
    </source>
</evidence>
<dbReference type="KEGG" id="pchi:PC41400_27975"/>
<keyword evidence="1" id="KW-0472">Membrane</keyword>
<accession>A0A410X3T5</accession>
<dbReference type="Proteomes" id="UP001527202">
    <property type="component" value="Unassembled WGS sequence"/>
</dbReference>
<evidence type="ECO:0000256" key="1">
    <source>
        <dbReference type="SAM" id="Phobius"/>
    </source>
</evidence>
<feature type="transmembrane region" description="Helical" evidence="1">
    <location>
        <begin position="231"/>
        <end position="252"/>
    </location>
</feature>
<dbReference type="EMBL" id="JAMDMJ010000043">
    <property type="protein sequence ID" value="MCY9599432.1"/>
    <property type="molecule type" value="Genomic_DNA"/>
</dbReference>
<dbReference type="Proteomes" id="UP000288943">
    <property type="component" value="Chromosome"/>
</dbReference>
<evidence type="ECO:0000313" key="5">
    <source>
        <dbReference type="Proteomes" id="UP001527202"/>
    </source>
</evidence>
<reference evidence="3 4" key="1">
    <citation type="submission" date="2018-01" db="EMBL/GenBank/DDBJ databases">
        <title>The whole genome sequencing and assembly of Paenibacillus chitinolyticus KCCM 41400 strain.</title>
        <authorList>
            <person name="Kim J.-Y."/>
            <person name="Park M.-K."/>
            <person name="Lee Y.-J."/>
            <person name="Yi H."/>
            <person name="Bahn Y.-S."/>
            <person name="Kim J.F."/>
            <person name="Lee D.-W."/>
        </authorList>
    </citation>
    <scope>NUCLEOTIDE SEQUENCE [LARGE SCALE GENOMIC DNA]</scope>
    <source>
        <strain evidence="3 4">KCCM 41400</strain>
    </source>
</reference>
<evidence type="ECO:0000313" key="2">
    <source>
        <dbReference type="EMBL" id="MCY9599432.1"/>
    </source>
</evidence>
<keyword evidence="5" id="KW-1185">Reference proteome</keyword>
<dbReference type="RefSeq" id="WP_042235984.1">
    <property type="nucleotide sequence ID" value="NZ_CP026520.1"/>
</dbReference>
<feature type="transmembrane region" description="Helical" evidence="1">
    <location>
        <begin position="202"/>
        <end position="219"/>
    </location>
</feature>
<dbReference type="InterPro" id="IPR010390">
    <property type="entry name" value="ABC-2_transporter-like"/>
</dbReference>
<organism evidence="3 4">
    <name type="scientific">Paenibacillus chitinolyticus</name>
    <dbReference type="NCBI Taxonomy" id="79263"/>
    <lineage>
        <taxon>Bacteria</taxon>
        <taxon>Bacillati</taxon>
        <taxon>Bacillota</taxon>
        <taxon>Bacilli</taxon>
        <taxon>Bacillales</taxon>
        <taxon>Paenibacillaceae</taxon>
        <taxon>Paenibacillus</taxon>
    </lineage>
</organism>
<keyword evidence="1" id="KW-0812">Transmembrane</keyword>
<dbReference type="PANTHER" id="PTHR36833:SF1">
    <property type="entry name" value="INTEGRAL MEMBRANE TRANSPORT PROTEIN"/>
    <property type="match status" value="1"/>
</dbReference>
<dbReference type="AlphaFoldDB" id="A0A410X3T5"/>
<dbReference type="OrthoDB" id="9788195at2"/>
<protein>
    <submittedName>
        <fullName evidence="2">ABC-2 family transporter protein</fullName>
    </submittedName>
</protein>
<feature type="transmembrane region" description="Helical" evidence="1">
    <location>
        <begin position="57"/>
        <end position="76"/>
    </location>
</feature>
<dbReference type="PANTHER" id="PTHR36833">
    <property type="entry name" value="SLR0610 PROTEIN-RELATED"/>
    <property type="match status" value="1"/>
</dbReference>
<name>A0A410X3T5_9BACL</name>
<dbReference type="EMBL" id="CP026520">
    <property type="protein sequence ID" value="QAV21298.1"/>
    <property type="molecule type" value="Genomic_DNA"/>
</dbReference>
<dbReference type="GeneID" id="95378630"/>
<reference evidence="2 5" key="2">
    <citation type="submission" date="2022-05" db="EMBL/GenBank/DDBJ databases">
        <title>Genome Sequencing of Bee-Associated Microbes.</title>
        <authorList>
            <person name="Dunlap C."/>
        </authorList>
    </citation>
    <scope>NUCLEOTIDE SEQUENCE [LARGE SCALE GENOMIC DNA]</scope>
    <source>
        <strain evidence="2 5">NRRL B-23120</strain>
    </source>
</reference>
<evidence type="ECO:0000313" key="4">
    <source>
        <dbReference type="Proteomes" id="UP000288943"/>
    </source>
</evidence>
<feature type="transmembrane region" description="Helical" evidence="1">
    <location>
        <begin position="151"/>
        <end position="174"/>
    </location>
</feature>
<keyword evidence="1" id="KW-1133">Transmembrane helix</keyword>
<sequence length="264" mass="29517">MRNGLRMYVLLIRASLRSRMQYKFNFIFSSLMAALVNVAEFLMVALVLDRFGSVKGWSLYEVAYLYAVILLSKTIYRSLASDVHHLEKYLVSGDMDALLIRPLPVLFVLMTQNFRLLVGEFGQGLLVLVYAMTHMLRAGQIGWEAIPLTAVAIYSGALILFAIGLATASAGFWLTRIEELQNVTEDAARSAAQYPLDVYPSWLRYILLTFLPVGLANYVPASVIIRHEYGGWALAAVTVMAFVFVLLAGRLWKLGISRYQSTGT</sequence>
<proteinExistence type="predicted"/>
<feature type="transmembrane region" description="Helical" evidence="1">
    <location>
        <begin position="21"/>
        <end position="45"/>
    </location>
</feature>
<gene>
    <name evidence="2" type="ORF">M5X16_27180</name>
    <name evidence="3" type="ORF">PC41400_27975</name>
</gene>